<proteinExistence type="inferred from homology"/>
<evidence type="ECO:0000256" key="1">
    <source>
        <dbReference type="ARBA" id="ARBA00001946"/>
    </source>
</evidence>
<dbReference type="PANTHER" id="PTHR47981">
    <property type="entry name" value="RAB FAMILY"/>
    <property type="match status" value="1"/>
</dbReference>
<evidence type="ECO:0000256" key="11">
    <source>
        <dbReference type="ARBA" id="ARBA00022927"/>
    </source>
</evidence>
<gene>
    <name evidence="19" type="primary">LOC113215716</name>
</gene>
<comment type="catalytic activity">
    <reaction evidence="17">
        <text>GTP + H2O = GDP + phosphate + H(+)</text>
        <dbReference type="Rhea" id="RHEA:19669"/>
        <dbReference type="ChEBI" id="CHEBI:15377"/>
        <dbReference type="ChEBI" id="CHEBI:15378"/>
        <dbReference type="ChEBI" id="CHEBI:37565"/>
        <dbReference type="ChEBI" id="CHEBI:43474"/>
        <dbReference type="ChEBI" id="CHEBI:58189"/>
        <dbReference type="EC" id="3.6.5.2"/>
    </reaction>
    <physiologicalReaction direction="left-to-right" evidence="17">
        <dbReference type="Rhea" id="RHEA:19670"/>
    </physiologicalReaction>
</comment>
<evidence type="ECO:0000256" key="13">
    <source>
        <dbReference type="ARBA" id="ARBA00023136"/>
    </source>
</evidence>
<dbReference type="EC" id="3.6.5.2" evidence="5"/>
<dbReference type="PRINTS" id="PR00449">
    <property type="entry name" value="RASTRNSFRMNG"/>
</dbReference>
<keyword evidence="7" id="KW-1003">Cell membrane</keyword>
<comment type="similarity">
    <text evidence="4">Belongs to the small GTPase superfamily. Rab family.</text>
</comment>
<comment type="cofactor">
    <cofactor evidence="1">
        <name>Mg(2+)</name>
        <dbReference type="ChEBI" id="CHEBI:18420"/>
    </cofactor>
</comment>
<dbReference type="PROSITE" id="PS51420">
    <property type="entry name" value="RHO"/>
    <property type="match status" value="1"/>
</dbReference>
<evidence type="ECO:0000256" key="3">
    <source>
        <dbReference type="ARBA" id="ARBA00004616"/>
    </source>
</evidence>
<evidence type="ECO:0000256" key="2">
    <source>
        <dbReference type="ARBA" id="ARBA00004193"/>
    </source>
</evidence>
<reference evidence="19" key="1">
    <citation type="submission" date="2025-08" db="UniProtKB">
        <authorList>
            <consortium name="RefSeq"/>
        </authorList>
    </citation>
    <scope>IDENTIFICATION</scope>
    <source>
        <tissue evidence="19">Whole organism</tissue>
    </source>
</reference>
<keyword evidence="18" id="KW-1185">Reference proteome</keyword>
<organism evidence="18 19">
    <name type="scientific">Frankliniella occidentalis</name>
    <name type="common">Western flower thrips</name>
    <name type="synonym">Euthrips occidentalis</name>
    <dbReference type="NCBI Taxonomy" id="133901"/>
    <lineage>
        <taxon>Eukaryota</taxon>
        <taxon>Metazoa</taxon>
        <taxon>Ecdysozoa</taxon>
        <taxon>Arthropoda</taxon>
        <taxon>Hexapoda</taxon>
        <taxon>Insecta</taxon>
        <taxon>Pterygota</taxon>
        <taxon>Neoptera</taxon>
        <taxon>Paraneoptera</taxon>
        <taxon>Thysanoptera</taxon>
        <taxon>Terebrantia</taxon>
        <taxon>Thripoidea</taxon>
        <taxon>Thripidae</taxon>
        <taxon>Frankliniella</taxon>
    </lineage>
</organism>
<evidence type="ECO:0000256" key="16">
    <source>
        <dbReference type="ARBA" id="ARBA00023329"/>
    </source>
</evidence>
<dbReference type="Pfam" id="PF00071">
    <property type="entry name" value="Ras"/>
    <property type="match status" value="1"/>
</dbReference>
<keyword evidence="12" id="KW-0342">GTP-binding</keyword>
<dbReference type="GeneID" id="113215716"/>
<evidence type="ECO:0000256" key="17">
    <source>
        <dbReference type="ARBA" id="ARBA00047660"/>
    </source>
</evidence>
<dbReference type="InterPro" id="IPR001806">
    <property type="entry name" value="Small_GTPase"/>
</dbReference>
<dbReference type="KEGG" id="foc:113215716"/>
<dbReference type="NCBIfam" id="TIGR00231">
    <property type="entry name" value="small_GTP"/>
    <property type="match status" value="1"/>
</dbReference>
<evidence type="ECO:0000256" key="6">
    <source>
        <dbReference type="ARBA" id="ARBA00022448"/>
    </source>
</evidence>
<evidence type="ECO:0000256" key="9">
    <source>
        <dbReference type="ARBA" id="ARBA00022741"/>
    </source>
</evidence>
<dbReference type="InterPro" id="IPR005225">
    <property type="entry name" value="Small_GTP-bd"/>
</dbReference>
<keyword evidence="6" id="KW-0813">Transport</keyword>
<dbReference type="GO" id="GO:0003925">
    <property type="term" value="F:G protein activity"/>
    <property type="evidence" value="ECO:0007669"/>
    <property type="project" value="UniProtKB-EC"/>
</dbReference>
<protein>
    <recommendedName>
        <fullName evidence="5">small monomeric GTPase</fullName>
        <ecNumber evidence="5">3.6.5.2</ecNumber>
    </recommendedName>
</protein>
<keyword evidence="15" id="KW-0636">Prenylation</keyword>
<evidence type="ECO:0000256" key="12">
    <source>
        <dbReference type="ARBA" id="ARBA00023134"/>
    </source>
</evidence>
<evidence type="ECO:0000256" key="10">
    <source>
        <dbReference type="ARBA" id="ARBA00022801"/>
    </source>
</evidence>
<dbReference type="SUPFAM" id="SSF52540">
    <property type="entry name" value="P-loop containing nucleoside triphosphate hydrolases"/>
    <property type="match status" value="1"/>
</dbReference>
<dbReference type="GO" id="GO:0005886">
    <property type="term" value="C:plasma membrane"/>
    <property type="evidence" value="ECO:0007669"/>
    <property type="project" value="UniProtKB-SubCell"/>
</dbReference>
<keyword evidence="8" id="KW-0597">Phosphoprotein</keyword>
<evidence type="ECO:0000313" key="18">
    <source>
        <dbReference type="Proteomes" id="UP000504606"/>
    </source>
</evidence>
<dbReference type="SMART" id="SM00175">
    <property type="entry name" value="RAB"/>
    <property type="match status" value="1"/>
</dbReference>
<keyword evidence="14" id="KW-0449">Lipoprotein</keyword>
<keyword evidence="10" id="KW-0378">Hydrolase</keyword>
<dbReference type="PROSITE" id="PS51421">
    <property type="entry name" value="RAS"/>
    <property type="match status" value="1"/>
</dbReference>
<evidence type="ECO:0000256" key="4">
    <source>
        <dbReference type="ARBA" id="ARBA00006270"/>
    </source>
</evidence>
<evidence type="ECO:0000256" key="8">
    <source>
        <dbReference type="ARBA" id="ARBA00022553"/>
    </source>
</evidence>
<dbReference type="GO" id="GO:0030670">
    <property type="term" value="C:phagocytic vesicle membrane"/>
    <property type="evidence" value="ECO:0007669"/>
    <property type="project" value="UniProtKB-SubCell"/>
</dbReference>
<accession>A0A6J1TD30</accession>
<dbReference type="SMART" id="SM00173">
    <property type="entry name" value="RAS"/>
    <property type="match status" value="1"/>
</dbReference>
<dbReference type="PROSITE" id="PS51419">
    <property type="entry name" value="RAB"/>
    <property type="match status" value="1"/>
</dbReference>
<dbReference type="GO" id="GO:0005764">
    <property type="term" value="C:lysosome"/>
    <property type="evidence" value="ECO:0007669"/>
    <property type="project" value="TreeGrafter"/>
</dbReference>
<dbReference type="Gene3D" id="3.40.50.300">
    <property type="entry name" value="P-loop containing nucleotide triphosphate hydrolases"/>
    <property type="match status" value="1"/>
</dbReference>
<evidence type="ECO:0000256" key="5">
    <source>
        <dbReference type="ARBA" id="ARBA00011984"/>
    </source>
</evidence>
<dbReference type="GO" id="GO:0015031">
    <property type="term" value="P:protein transport"/>
    <property type="evidence" value="ECO:0007669"/>
    <property type="project" value="UniProtKB-KW"/>
</dbReference>
<keyword evidence="9" id="KW-0547">Nucleotide-binding</keyword>
<dbReference type="OrthoDB" id="1436450at2759"/>
<dbReference type="SMART" id="SM00176">
    <property type="entry name" value="RAN"/>
    <property type="match status" value="1"/>
</dbReference>
<dbReference type="GO" id="GO:0005770">
    <property type="term" value="C:late endosome"/>
    <property type="evidence" value="ECO:0007669"/>
    <property type="project" value="TreeGrafter"/>
</dbReference>
<dbReference type="GO" id="GO:0005829">
    <property type="term" value="C:cytosol"/>
    <property type="evidence" value="ECO:0007669"/>
    <property type="project" value="GOC"/>
</dbReference>
<dbReference type="Proteomes" id="UP000504606">
    <property type="component" value="Unplaced"/>
</dbReference>
<keyword evidence="16" id="KW-0968">Cytoplasmic vesicle</keyword>
<dbReference type="GO" id="GO:0042147">
    <property type="term" value="P:retrograde transport, endosome to Golgi"/>
    <property type="evidence" value="ECO:0007669"/>
    <property type="project" value="TreeGrafter"/>
</dbReference>
<evidence type="ECO:0000256" key="7">
    <source>
        <dbReference type="ARBA" id="ARBA00022475"/>
    </source>
</evidence>
<evidence type="ECO:0000313" key="19">
    <source>
        <dbReference type="RefSeq" id="XP_026291168.1"/>
    </source>
</evidence>
<name>A0A6J1TD30_FRAOC</name>
<keyword evidence="13" id="KW-0472">Membrane</keyword>
<evidence type="ECO:0000256" key="15">
    <source>
        <dbReference type="ARBA" id="ARBA00023289"/>
    </source>
</evidence>
<dbReference type="SMART" id="SM00174">
    <property type="entry name" value="RHO"/>
    <property type="match status" value="1"/>
</dbReference>
<dbReference type="InterPro" id="IPR027417">
    <property type="entry name" value="P-loop_NTPase"/>
</dbReference>
<dbReference type="RefSeq" id="XP_026291168.1">
    <property type="nucleotide sequence ID" value="XM_026435383.2"/>
</dbReference>
<evidence type="ECO:0000256" key="14">
    <source>
        <dbReference type="ARBA" id="ARBA00023288"/>
    </source>
</evidence>
<dbReference type="PANTHER" id="PTHR47981:SF1">
    <property type="entry name" value="RE17845P"/>
    <property type="match status" value="1"/>
</dbReference>
<dbReference type="GO" id="GO:0005525">
    <property type="term" value="F:GTP binding"/>
    <property type="evidence" value="ECO:0007669"/>
    <property type="project" value="UniProtKB-KW"/>
</dbReference>
<sequence>MSGNNVVLGRGSGNRFGAGGTPLAGKRLNTSKNVLLKVVILGNGGVGKSCLMNRFVSNHFDQNSFHTIGVEFLNKDLEINGETYTLQIWDTAGQERFKSLRTPFYRGSDVCLITYAVNDQKSFKDVSMWCKEFLTYADVKEGSNFPFILVGNKADVAEEGRQVTQEEARNWCKENGNPPFIETSAKDAINVELAFQMAVDRWMKFEEKMDRHYESEVVDLQSVKPLQRASCCMNRNSSRTKE</sequence>
<dbReference type="AlphaFoldDB" id="A0A6J1TD30"/>
<keyword evidence="11" id="KW-0653">Protein transport</keyword>
<dbReference type="FunFam" id="3.40.50.300:FF:000360">
    <property type="entry name" value="RAB9B, member RAS oncogene family"/>
    <property type="match status" value="1"/>
</dbReference>
<comment type="subcellular location">
    <subcellularLocation>
        <location evidence="2">Cell membrane</location>
        <topology evidence="2">Lipid-anchor</topology>
    </subcellularLocation>
    <subcellularLocation>
        <location evidence="3">Cytoplasmic vesicle</location>
        <location evidence="3">Phagosome membrane</location>
        <topology evidence="3">Lipid-anchor</topology>
        <orientation evidence="3">Cytoplasmic side</orientation>
    </subcellularLocation>
</comment>